<evidence type="ECO:0000256" key="1">
    <source>
        <dbReference type="ARBA" id="ARBA00007447"/>
    </source>
</evidence>
<keyword evidence="9" id="KW-0325">Glycoprotein</keyword>
<comment type="similarity">
    <text evidence="1 12">Belongs to the peptidase A1 family.</text>
</comment>
<evidence type="ECO:0000256" key="7">
    <source>
        <dbReference type="ARBA" id="ARBA00022989"/>
    </source>
</evidence>
<evidence type="ECO:0000256" key="3">
    <source>
        <dbReference type="ARBA" id="ARBA00022692"/>
    </source>
</evidence>
<feature type="active site" evidence="11">
    <location>
        <position position="271"/>
    </location>
</feature>
<keyword evidence="3" id="KW-0812">Transmembrane</keyword>
<dbReference type="EnsemblPlants" id="Kaladp0043s0174.1.v1.1">
    <property type="protein sequence ID" value="Kaladp0043s0174.1.v1.1"/>
    <property type="gene ID" value="Kaladp0043s0174.v1.1"/>
</dbReference>
<evidence type="ECO:0000256" key="11">
    <source>
        <dbReference type="PIRSR" id="PIRSR601461-1"/>
    </source>
</evidence>
<dbReference type="InterPro" id="IPR032861">
    <property type="entry name" value="TAXi_N"/>
</dbReference>
<reference evidence="15" key="1">
    <citation type="submission" date="2021-01" db="UniProtKB">
        <authorList>
            <consortium name="EnsemblPlants"/>
        </authorList>
    </citation>
    <scope>IDENTIFICATION</scope>
</reference>
<keyword evidence="8" id="KW-0472">Membrane</keyword>
<evidence type="ECO:0000259" key="14">
    <source>
        <dbReference type="PROSITE" id="PS51767"/>
    </source>
</evidence>
<dbReference type="CDD" id="cd05476">
    <property type="entry name" value="pepsin_A_like_plant"/>
    <property type="match status" value="1"/>
</dbReference>
<sequence>MTLGLPLFIVLLSLKMCNCAEMKIGQVVKLDLFKFYPLFSSYMTKLQIGSPPKVLNVVIDTGSDLTWVDCSNVKVLPFFVLSDCHNLELIKYLCDNTGNIFMQTRPNFYNLLESRTSKISSCEEGSRCTFDVSYKDGSASSGYYVSDNINFSSFLPNSSPSHFSSRVIFGCSTMRTVNPKVDGILGLGRGKDSLPSQLSAQQVSPEVISHCLAREGGGGYLIMGEVVEVGITYTPLIPSKSLYNVDLESISVNGMQIKSTTSPGNSGTIFDSGTTLTVLVADLYDPLVGAVSAAVNKPIIPGESFPNITLNFAGSASILLMPQDYVQDEGYLCLGFQRDEDISILGDLVLRDKVVVYDQPRERIGLLTRDLLEVHWPQPCPSFVKFIAVVPIRNDSAET</sequence>
<dbReference type="GO" id="GO:0012505">
    <property type="term" value="C:endomembrane system"/>
    <property type="evidence" value="ECO:0007669"/>
    <property type="project" value="UniProtKB-SubCell"/>
</dbReference>
<evidence type="ECO:0000313" key="15">
    <source>
        <dbReference type="EnsemblPlants" id="Kaladp0043s0174.1.v1.1"/>
    </source>
</evidence>
<dbReference type="PROSITE" id="PS00141">
    <property type="entry name" value="ASP_PROTEASE"/>
    <property type="match status" value="1"/>
</dbReference>
<dbReference type="PRINTS" id="PR00792">
    <property type="entry name" value="PEPSIN"/>
</dbReference>
<proteinExistence type="inferred from homology"/>
<keyword evidence="7" id="KW-1133">Transmembrane helix</keyword>
<dbReference type="PANTHER" id="PTHR13683">
    <property type="entry name" value="ASPARTYL PROTEASES"/>
    <property type="match status" value="1"/>
</dbReference>
<evidence type="ECO:0000256" key="10">
    <source>
        <dbReference type="ARBA" id="ARBA00046288"/>
    </source>
</evidence>
<dbReference type="Gene3D" id="2.40.70.10">
    <property type="entry name" value="Acid Proteases"/>
    <property type="match status" value="3"/>
</dbReference>
<dbReference type="Gramene" id="Kaladp0043s0174.1.v1.1">
    <property type="protein sequence ID" value="Kaladp0043s0174.1.v1.1"/>
    <property type="gene ID" value="Kaladp0043s0174.v1.1"/>
</dbReference>
<dbReference type="Proteomes" id="UP000594263">
    <property type="component" value="Unplaced"/>
</dbReference>
<keyword evidence="5 12" id="KW-0064">Aspartyl protease</keyword>
<evidence type="ECO:0000256" key="6">
    <source>
        <dbReference type="ARBA" id="ARBA00022801"/>
    </source>
</evidence>
<dbReference type="InterPro" id="IPR001969">
    <property type="entry name" value="Aspartic_peptidase_AS"/>
</dbReference>
<dbReference type="InterPro" id="IPR032799">
    <property type="entry name" value="TAXi_C"/>
</dbReference>
<name>A0A7N0ZVZ9_KALFE</name>
<keyword evidence="4 13" id="KW-0732">Signal</keyword>
<keyword evidence="16" id="KW-1185">Reference proteome</keyword>
<evidence type="ECO:0000256" key="9">
    <source>
        <dbReference type="ARBA" id="ARBA00023180"/>
    </source>
</evidence>
<dbReference type="AlphaFoldDB" id="A0A7N0ZVZ9"/>
<evidence type="ECO:0000256" key="5">
    <source>
        <dbReference type="ARBA" id="ARBA00022750"/>
    </source>
</evidence>
<dbReference type="InterPro" id="IPR021109">
    <property type="entry name" value="Peptidase_aspartic_dom_sf"/>
</dbReference>
<dbReference type="GO" id="GO:0004190">
    <property type="term" value="F:aspartic-type endopeptidase activity"/>
    <property type="evidence" value="ECO:0007669"/>
    <property type="project" value="UniProtKB-KW"/>
</dbReference>
<evidence type="ECO:0000313" key="16">
    <source>
        <dbReference type="Proteomes" id="UP000594263"/>
    </source>
</evidence>
<dbReference type="InterPro" id="IPR001461">
    <property type="entry name" value="Aspartic_peptidase_A1"/>
</dbReference>
<evidence type="ECO:0000256" key="4">
    <source>
        <dbReference type="ARBA" id="ARBA00022729"/>
    </source>
</evidence>
<dbReference type="InterPro" id="IPR033121">
    <property type="entry name" value="PEPTIDASE_A1"/>
</dbReference>
<accession>A0A7N0ZVZ9</accession>
<keyword evidence="2 12" id="KW-0645">Protease</keyword>
<dbReference type="PANTHER" id="PTHR13683:SF375">
    <property type="entry name" value="PEPTIDASE A1 DOMAIN-CONTAINING PROTEIN"/>
    <property type="match status" value="1"/>
</dbReference>
<dbReference type="InterPro" id="IPR034161">
    <property type="entry name" value="Pepsin-like_plant"/>
</dbReference>
<dbReference type="SUPFAM" id="SSF50630">
    <property type="entry name" value="Acid proteases"/>
    <property type="match status" value="1"/>
</dbReference>
<evidence type="ECO:0000256" key="2">
    <source>
        <dbReference type="ARBA" id="ARBA00022670"/>
    </source>
</evidence>
<evidence type="ECO:0000256" key="12">
    <source>
        <dbReference type="RuleBase" id="RU000454"/>
    </source>
</evidence>
<dbReference type="PROSITE" id="PS51767">
    <property type="entry name" value="PEPTIDASE_A1"/>
    <property type="match status" value="1"/>
</dbReference>
<dbReference type="GO" id="GO:0006508">
    <property type="term" value="P:proteolysis"/>
    <property type="evidence" value="ECO:0007669"/>
    <property type="project" value="UniProtKB-KW"/>
</dbReference>
<feature type="chain" id="PRO_5029709261" description="Peptidase A1 domain-containing protein" evidence="13">
    <location>
        <begin position="20"/>
        <end position="399"/>
    </location>
</feature>
<comment type="subcellular location">
    <subcellularLocation>
        <location evidence="10">Endomembrane system</location>
        <topology evidence="10">Single-pass type I membrane protein</topology>
    </subcellularLocation>
</comment>
<protein>
    <recommendedName>
        <fullName evidence="14">Peptidase A1 domain-containing protein</fullName>
    </recommendedName>
</protein>
<dbReference type="Pfam" id="PF14543">
    <property type="entry name" value="TAXi_N"/>
    <property type="match status" value="1"/>
</dbReference>
<organism evidence="15 16">
    <name type="scientific">Kalanchoe fedtschenkoi</name>
    <name type="common">Lavender scallops</name>
    <name type="synonym">South American air plant</name>
    <dbReference type="NCBI Taxonomy" id="63787"/>
    <lineage>
        <taxon>Eukaryota</taxon>
        <taxon>Viridiplantae</taxon>
        <taxon>Streptophyta</taxon>
        <taxon>Embryophyta</taxon>
        <taxon>Tracheophyta</taxon>
        <taxon>Spermatophyta</taxon>
        <taxon>Magnoliopsida</taxon>
        <taxon>eudicotyledons</taxon>
        <taxon>Gunneridae</taxon>
        <taxon>Pentapetalae</taxon>
        <taxon>Saxifragales</taxon>
        <taxon>Crassulaceae</taxon>
        <taxon>Kalanchoe</taxon>
    </lineage>
</organism>
<evidence type="ECO:0000256" key="13">
    <source>
        <dbReference type="SAM" id="SignalP"/>
    </source>
</evidence>
<keyword evidence="6 12" id="KW-0378">Hydrolase</keyword>
<evidence type="ECO:0000256" key="8">
    <source>
        <dbReference type="ARBA" id="ARBA00023136"/>
    </source>
</evidence>
<feature type="signal peptide" evidence="13">
    <location>
        <begin position="1"/>
        <end position="19"/>
    </location>
</feature>
<feature type="active site" evidence="11">
    <location>
        <position position="60"/>
    </location>
</feature>
<dbReference type="Pfam" id="PF14541">
    <property type="entry name" value="TAXi_C"/>
    <property type="match status" value="2"/>
</dbReference>
<feature type="domain" description="Peptidase A1" evidence="14">
    <location>
        <begin position="42"/>
        <end position="367"/>
    </location>
</feature>